<gene>
    <name evidence="3" type="ORF">PC117_g21978</name>
</gene>
<feature type="compositionally biased region" description="Polar residues" evidence="2">
    <location>
        <begin position="221"/>
        <end position="245"/>
    </location>
</feature>
<evidence type="ECO:0000313" key="4">
    <source>
        <dbReference type="Proteomes" id="UP000736787"/>
    </source>
</evidence>
<dbReference type="EMBL" id="RCMK01001161">
    <property type="protein sequence ID" value="KAG2900441.1"/>
    <property type="molecule type" value="Genomic_DNA"/>
</dbReference>
<evidence type="ECO:0000313" key="3">
    <source>
        <dbReference type="EMBL" id="KAG2900441.1"/>
    </source>
</evidence>
<sequence>MCYIIPPPPPKRRTQAPKNTLQQCLNSHVIGAYLDSRASRKQAADDGTADKENCLETIQRGRDALLNFQAIRARSKASTKLKVVPTPRIALGTIPVINTAPISAPVDQPRQYGENYTGRGRDGADYASSVAGFLPAAAASDVVDLTWTTTPSPSPPMASRTNRGYQNSEAGLQARPAVQQTSYTGMDDDVDSLFDDVDVDALVANHQRAQQQKRRGAPQMSPISEQSFISPPSTQTSGSQETASATMAEDLRQSIKQTRENLRKVREECDDAFLEGDVPDFMQKRRAELEQELEELSRRPHLGLCRYLKPIMVEAIPPTKIRPVLVECQPWKPEYSTEQTLTDFIIDAAHAGFILGWTPNQLLLATEEFT</sequence>
<keyword evidence="1" id="KW-0175">Coiled coil</keyword>
<dbReference type="VEuPathDB" id="FungiDB:PC110_g16172"/>
<name>A0A8T1BFA7_9STRA</name>
<feature type="region of interest" description="Disordered" evidence="2">
    <location>
        <begin position="207"/>
        <end position="248"/>
    </location>
</feature>
<dbReference type="Proteomes" id="UP000736787">
    <property type="component" value="Unassembled WGS sequence"/>
</dbReference>
<accession>A0A8T1BFA7</accession>
<reference evidence="3" key="1">
    <citation type="submission" date="2018-10" db="EMBL/GenBank/DDBJ databases">
        <title>Effector identification in a new, highly contiguous assembly of the strawberry crown rot pathogen Phytophthora cactorum.</title>
        <authorList>
            <person name="Armitage A.D."/>
            <person name="Nellist C.F."/>
            <person name="Bates H."/>
            <person name="Vickerstaff R.J."/>
            <person name="Harrison R.J."/>
        </authorList>
    </citation>
    <scope>NUCLEOTIDE SEQUENCE</scope>
    <source>
        <strain evidence="3">4040</strain>
    </source>
</reference>
<feature type="compositionally biased region" description="Polar residues" evidence="2">
    <location>
        <begin position="159"/>
        <end position="170"/>
    </location>
</feature>
<feature type="region of interest" description="Disordered" evidence="2">
    <location>
        <begin position="147"/>
        <end position="175"/>
    </location>
</feature>
<evidence type="ECO:0000256" key="2">
    <source>
        <dbReference type="SAM" id="MobiDB-lite"/>
    </source>
</evidence>
<comment type="caution">
    <text evidence="3">The sequence shown here is derived from an EMBL/GenBank/DDBJ whole genome shotgun (WGS) entry which is preliminary data.</text>
</comment>
<evidence type="ECO:0000256" key="1">
    <source>
        <dbReference type="SAM" id="Coils"/>
    </source>
</evidence>
<proteinExistence type="predicted"/>
<feature type="coiled-coil region" evidence="1">
    <location>
        <begin position="248"/>
        <end position="299"/>
    </location>
</feature>
<dbReference type="AlphaFoldDB" id="A0A8T1BFA7"/>
<organism evidence="3 4">
    <name type="scientific">Phytophthora cactorum</name>
    <dbReference type="NCBI Taxonomy" id="29920"/>
    <lineage>
        <taxon>Eukaryota</taxon>
        <taxon>Sar</taxon>
        <taxon>Stramenopiles</taxon>
        <taxon>Oomycota</taxon>
        <taxon>Peronosporomycetes</taxon>
        <taxon>Peronosporales</taxon>
        <taxon>Peronosporaceae</taxon>
        <taxon>Phytophthora</taxon>
    </lineage>
</organism>
<protein>
    <submittedName>
        <fullName evidence="3">Uncharacterized protein</fullName>
    </submittedName>
</protein>